<dbReference type="GeneID" id="29067955"/>
<reference evidence="2" key="1">
    <citation type="submission" date="2016-07" db="EMBL/GenBank/DDBJ databases">
        <authorList>
            <person name="Florea S."/>
            <person name="Webb J.S."/>
            <person name="Jaromczyk J."/>
            <person name="Schardl C.L."/>
        </authorList>
    </citation>
    <scope>NUCLEOTIDE SEQUENCE [LARGE SCALE GENOMIC DNA]</scope>
</reference>
<name>A0A1B3B0N1_9CAUD</name>
<sequence>MNRLGVNTHKLIAESLGGKVRLLATGPESFCLQKFREFLVEVADRKLVMKPGEKIYICKVDDELVIYGPDFDYQVLGRKQNNEPPKA</sequence>
<gene>
    <name evidence="1" type="primary">65</name>
    <name evidence="1" type="ORF">SEA_JUMBO_65</name>
</gene>
<dbReference type="KEGG" id="vg:29067955"/>
<dbReference type="OrthoDB" id="28170at10239"/>
<dbReference type="EMBL" id="KX557281">
    <property type="protein sequence ID" value="AOE44573.1"/>
    <property type="molecule type" value="Genomic_DNA"/>
</dbReference>
<evidence type="ECO:0000313" key="1">
    <source>
        <dbReference type="EMBL" id="AOE44573.1"/>
    </source>
</evidence>
<dbReference type="RefSeq" id="YP_009291030.1">
    <property type="nucleotide sequence ID" value="NC_031109.1"/>
</dbReference>
<dbReference type="Proteomes" id="UP000203357">
    <property type="component" value="Segment"/>
</dbReference>
<proteinExistence type="predicted"/>
<protein>
    <submittedName>
        <fullName evidence="1">Uncharacterized protein</fullName>
    </submittedName>
</protein>
<organism evidence="1 2">
    <name type="scientific">Gordonia phage Jumbo</name>
    <dbReference type="NCBI Taxonomy" id="1887650"/>
    <lineage>
        <taxon>Viruses</taxon>
        <taxon>Duplodnaviria</taxon>
        <taxon>Heunggongvirae</taxon>
        <taxon>Uroviricota</taxon>
        <taxon>Caudoviricetes</taxon>
        <taxon>Gorjumvirus</taxon>
        <taxon>Gorjumvirus jumbo</taxon>
    </lineage>
</organism>
<accession>A0A1B3B0N1</accession>
<keyword evidence="2" id="KW-1185">Reference proteome</keyword>
<evidence type="ECO:0000313" key="2">
    <source>
        <dbReference type="Proteomes" id="UP000203357"/>
    </source>
</evidence>